<feature type="domain" description="DNA-binding protein Rv2175c wHTH" evidence="2">
    <location>
        <begin position="15"/>
        <end position="60"/>
    </location>
</feature>
<comment type="caution">
    <text evidence="3">The sequence shown here is derived from an EMBL/GenBank/DDBJ whole genome shotgun (WGS) entry which is preliminary data.</text>
</comment>
<dbReference type="RefSeq" id="WP_254167194.1">
    <property type="nucleotide sequence ID" value="NZ_JANAFB010000027.1"/>
</dbReference>
<accession>A0A9X2KIW3</accession>
<dbReference type="Pfam" id="PF18367">
    <property type="entry name" value="Rv2175c_C"/>
    <property type="match status" value="1"/>
</dbReference>
<dbReference type="EMBL" id="JANAFB010000027">
    <property type="protein sequence ID" value="MCP3426475.1"/>
    <property type="molecule type" value="Genomic_DNA"/>
</dbReference>
<dbReference type="InterPro" id="IPR041098">
    <property type="entry name" value="Rv2175c_C"/>
</dbReference>
<protein>
    <submittedName>
        <fullName evidence="3">Rv2175c family DNA-binding protein</fullName>
    </submittedName>
</protein>
<keyword evidence="4" id="KW-1185">Reference proteome</keyword>
<dbReference type="Proteomes" id="UP001139502">
    <property type="component" value="Unassembled WGS sequence"/>
</dbReference>
<name>A0A9X2KIW3_9MICC</name>
<dbReference type="GO" id="GO:0003677">
    <property type="term" value="F:DNA binding"/>
    <property type="evidence" value="ECO:0007669"/>
    <property type="project" value="UniProtKB-KW"/>
</dbReference>
<dbReference type="InterPro" id="IPR048576">
    <property type="entry name" value="Rv2175c_wHTH"/>
</dbReference>
<gene>
    <name evidence="3" type="ORF">NBM05_10805</name>
</gene>
<evidence type="ECO:0000259" key="2">
    <source>
        <dbReference type="Pfam" id="PF21531"/>
    </source>
</evidence>
<reference evidence="3" key="1">
    <citation type="submission" date="2022-06" db="EMBL/GenBank/DDBJ databases">
        <title>Rothia sp. isolated from sandalwood seedling.</title>
        <authorList>
            <person name="Tuikhar N."/>
            <person name="Kirdat K."/>
            <person name="Thorat V."/>
            <person name="Swetha P."/>
            <person name="Padma S."/>
            <person name="Sundararaj R."/>
            <person name="Yadav A."/>
        </authorList>
    </citation>
    <scope>NUCLEOTIDE SEQUENCE</scope>
    <source>
        <strain evidence="3">AR01</strain>
    </source>
</reference>
<dbReference type="AlphaFoldDB" id="A0A9X2KIW3"/>
<dbReference type="Pfam" id="PF21531">
    <property type="entry name" value="Rv2175c_wHTH"/>
    <property type="match status" value="1"/>
</dbReference>
<keyword evidence="3" id="KW-0238">DNA-binding</keyword>
<feature type="domain" description="Rv2175c C-terminal" evidence="1">
    <location>
        <begin position="67"/>
        <end position="121"/>
    </location>
</feature>
<organism evidence="3 4">
    <name type="scientific">Rothia santali</name>
    <dbReference type="NCBI Taxonomy" id="2949643"/>
    <lineage>
        <taxon>Bacteria</taxon>
        <taxon>Bacillati</taxon>
        <taxon>Actinomycetota</taxon>
        <taxon>Actinomycetes</taxon>
        <taxon>Micrococcales</taxon>
        <taxon>Micrococcaceae</taxon>
        <taxon>Rothia</taxon>
    </lineage>
</organism>
<sequence length="122" mass="13787">MSATENSTELFDLVQDWITIPDIAETLDLKVTRVHTLISERQLLAVRDADGVRRVPALFMREDRVLESLKGTLVVLADSGFSDEEAIAWLFTQDESLPGRPIDALHDGRKTEVRRRAQALAW</sequence>
<proteinExistence type="predicted"/>
<evidence type="ECO:0000259" key="1">
    <source>
        <dbReference type="Pfam" id="PF18367"/>
    </source>
</evidence>
<evidence type="ECO:0000313" key="3">
    <source>
        <dbReference type="EMBL" id="MCP3426475.1"/>
    </source>
</evidence>
<evidence type="ECO:0000313" key="4">
    <source>
        <dbReference type="Proteomes" id="UP001139502"/>
    </source>
</evidence>